<dbReference type="PANTHER" id="PTHR44103">
    <property type="entry name" value="PROPROTEIN CONVERTASE P"/>
    <property type="match status" value="1"/>
</dbReference>
<accession>A0A399S492</accession>
<keyword evidence="3" id="KW-1185">Reference proteome</keyword>
<gene>
    <name evidence="2" type="ORF">D1627_09595</name>
</gene>
<sequence length="793" mass="87455">MRNFNLVRMLKGGAAAFILYGGTPGGNIHSIKQKRQYPGLRSSNRTLTCMKKIFTLLFILATTLTATAQQDPLRFQMSQAIPVSVESKALKDPWSGGLNTPQFSTIDLNQDGQEDLFVFDRQLQKAFTWLAVQENGQWRYTYAPEYEAFFPKDLTYWVLLRDYNCDGLKDIFTSSPLGIQVFRQEQAAKGKLSFSLATDALRYNSGRVNMQMNSADVPAITDIDGDGDLDVLLVEFSQGFFLELYRNVQSETNQPCGTLSFVQQTDWWGGITECEGCNNFKFGEYCAGYEGESVASPMHSGHDGSSLLLLDTDADGDKELVMGGVQCEDLAIFDNKGNSGNAVMTGFNPLYPVVKPANFNIYPAAYYEDVTFDGVPDLLVAPQAYQDIWNMDFERSNWLYQNQGATDQPQFNFVQDDFLQNQMIDLGEGAFPAFADMDADGDLDMLIGNAADYRNKRYGASLSFYRNTGTATEATYELVTNDFLGLHAQQVYNLKPAFADINGDGTTDLILTFKGLQAGSTRIAYLQNLAKKGQPAVYDLAYLQTLLKVEDGSSPAFADLDNDGDLDLILGKAASNLEFYRNTGSITAPAFTLEDSSFGGINFNFTRRFLYPAVHDLDGDGNFDLLTVDESGELRIYRNITQDLNATFTAETEVLENKLTEQVQATCLGFGLSITVAPLGGENKLYLALGSKGGGLYLLEQTAGNVANPETNGLTLQVYPNPYLKAGEQPVRVQASEPVQVEMYDMVGKRVLESTGKYSRSHTLALPALQSGVYIVRAVSETGKHTSAKLMVY</sequence>
<comment type="caution">
    <text evidence="2">The sequence shown here is derived from an EMBL/GenBank/DDBJ whole genome shotgun (WGS) entry which is preliminary data.</text>
</comment>
<name>A0A399S492_9BACT</name>
<evidence type="ECO:0000259" key="1">
    <source>
        <dbReference type="Pfam" id="PF18962"/>
    </source>
</evidence>
<dbReference type="Pfam" id="PF18962">
    <property type="entry name" value="Por_Secre_tail"/>
    <property type="match status" value="1"/>
</dbReference>
<dbReference type="SUPFAM" id="SSF69318">
    <property type="entry name" value="Integrin alpha N-terminal domain"/>
    <property type="match status" value="2"/>
</dbReference>
<dbReference type="InterPro" id="IPR028994">
    <property type="entry name" value="Integrin_alpha_N"/>
</dbReference>
<feature type="domain" description="Secretion system C-terminal sorting" evidence="1">
    <location>
        <begin position="718"/>
        <end position="792"/>
    </location>
</feature>
<dbReference type="InterPro" id="IPR026444">
    <property type="entry name" value="Secre_tail"/>
</dbReference>
<dbReference type="EMBL" id="QWGE01000003">
    <property type="protein sequence ID" value="RIJ37379.1"/>
    <property type="molecule type" value="Genomic_DNA"/>
</dbReference>
<protein>
    <submittedName>
        <fullName evidence="2">T9SS C-terminal target domain-containing protein</fullName>
    </submittedName>
</protein>
<dbReference type="PANTHER" id="PTHR44103:SF1">
    <property type="entry name" value="PROPROTEIN CONVERTASE P"/>
    <property type="match status" value="1"/>
</dbReference>
<dbReference type="Gene3D" id="2.130.10.130">
    <property type="entry name" value="Integrin alpha, N-terminal"/>
    <property type="match status" value="1"/>
</dbReference>
<organism evidence="2 3">
    <name type="scientific">Pontibacter oryzae</name>
    <dbReference type="NCBI Taxonomy" id="2304593"/>
    <lineage>
        <taxon>Bacteria</taxon>
        <taxon>Pseudomonadati</taxon>
        <taxon>Bacteroidota</taxon>
        <taxon>Cytophagia</taxon>
        <taxon>Cytophagales</taxon>
        <taxon>Hymenobacteraceae</taxon>
        <taxon>Pontibacter</taxon>
    </lineage>
</organism>
<evidence type="ECO:0000313" key="3">
    <source>
        <dbReference type="Proteomes" id="UP000266005"/>
    </source>
</evidence>
<dbReference type="Proteomes" id="UP000266005">
    <property type="component" value="Unassembled WGS sequence"/>
</dbReference>
<dbReference type="NCBIfam" id="TIGR04183">
    <property type="entry name" value="Por_Secre_tail"/>
    <property type="match status" value="1"/>
</dbReference>
<proteinExistence type="predicted"/>
<evidence type="ECO:0000313" key="2">
    <source>
        <dbReference type="EMBL" id="RIJ37379.1"/>
    </source>
</evidence>
<dbReference type="AlphaFoldDB" id="A0A399S492"/>
<reference evidence="3" key="1">
    <citation type="submission" date="2018-08" db="EMBL/GenBank/DDBJ databases">
        <title>Mucilaginibacter sp. MYSH2.</title>
        <authorList>
            <person name="Seo T."/>
        </authorList>
    </citation>
    <scope>NUCLEOTIDE SEQUENCE [LARGE SCALE GENOMIC DNA]</scope>
    <source>
        <strain evidence="3">KIRAN</strain>
    </source>
</reference>